<keyword evidence="2" id="KW-1185">Reference proteome</keyword>
<comment type="caution">
    <text evidence="1">The sequence shown here is derived from an EMBL/GenBank/DDBJ whole genome shotgun (WGS) entry which is preliminary data.</text>
</comment>
<evidence type="ECO:0008006" key="3">
    <source>
        <dbReference type="Google" id="ProtNLM"/>
    </source>
</evidence>
<organism evidence="1 2">
    <name type="scientific">Paenibacillus glycanilyticus</name>
    <dbReference type="NCBI Taxonomy" id="126569"/>
    <lineage>
        <taxon>Bacteria</taxon>
        <taxon>Bacillati</taxon>
        <taxon>Bacillota</taxon>
        <taxon>Bacilli</taxon>
        <taxon>Bacillales</taxon>
        <taxon>Paenibacillaceae</taxon>
        <taxon>Paenibacillus</taxon>
    </lineage>
</organism>
<name>A0ABQ6NJM2_9BACL</name>
<dbReference type="EMBL" id="BTCL01000005">
    <property type="protein sequence ID" value="GMK44973.1"/>
    <property type="molecule type" value="Genomic_DNA"/>
</dbReference>
<evidence type="ECO:0000313" key="1">
    <source>
        <dbReference type="EMBL" id="GMK44973.1"/>
    </source>
</evidence>
<dbReference type="Proteomes" id="UP001285921">
    <property type="component" value="Unassembled WGS sequence"/>
</dbReference>
<reference evidence="1 2" key="1">
    <citation type="submission" date="2023-05" db="EMBL/GenBank/DDBJ databases">
        <title>Draft genome of Paenibacillus sp. CCS26.</title>
        <authorList>
            <person name="Akita H."/>
            <person name="Shinto Y."/>
            <person name="Kimura Z."/>
        </authorList>
    </citation>
    <scope>NUCLEOTIDE SEQUENCE [LARGE SCALE GENOMIC DNA]</scope>
    <source>
        <strain evidence="1 2">CCS26</strain>
    </source>
</reference>
<accession>A0ABQ6NJM2</accession>
<evidence type="ECO:0000313" key="2">
    <source>
        <dbReference type="Proteomes" id="UP001285921"/>
    </source>
</evidence>
<protein>
    <recommendedName>
        <fullName evidence="3">DZANK-type domain-containing protein</fullName>
    </recommendedName>
</protein>
<sequence length="86" mass="9513">MFCPVCNGMQPLDAACSNCGQAMEDWGRMTDWIGPYAPYVPLETEMNSWNQSADNRNCLHIVYCSSCERTVEAAVMEIGSTPLNSV</sequence>
<proteinExistence type="predicted"/>
<gene>
    <name evidence="1" type="ORF">PghCCS26_21010</name>
</gene>